<reference evidence="1" key="1">
    <citation type="journal article" date="2013" name="Lancet">
        <title>First case of E anophelis outbreak in an intensive-care unit.</title>
        <authorList>
            <person name="Teo J."/>
            <person name="Tan S.Y."/>
            <person name="Tay M."/>
            <person name="Ding Y."/>
            <person name="Kjelleberg S."/>
            <person name="Givskov M."/>
            <person name="Lin R.T."/>
            <person name="Yang L."/>
        </authorList>
    </citation>
    <scope>NUCLEOTIDE SEQUENCE [LARGE SCALE GENOMIC DNA]</scope>
    <source>
        <strain evidence="1">NUHP1</strain>
    </source>
</reference>
<organism evidence="1 2">
    <name type="scientific">Elizabethkingia anophelis NUHP1</name>
    <dbReference type="NCBI Taxonomy" id="1338011"/>
    <lineage>
        <taxon>Bacteria</taxon>
        <taxon>Pseudomonadati</taxon>
        <taxon>Bacteroidota</taxon>
        <taxon>Flavobacteriia</taxon>
        <taxon>Flavobacteriales</taxon>
        <taxon>Weeksellaceae</taxon>
        <taxon>Elizabethkingia</taxon>
    </lineage>
</organism>
<dbReference type="eggNOG" id="ENOG5033G3J">
    <property type="taxonomic scope" value="Bacteria"/>
</dbReference>
<evidence type="ECO:0000313" key="1">
    <source>
        <dbReference type="EMBL" id="AIL47228.1"/>
    </source>
</evidence>
<reference evidence="1" key="2">
    <citation type="journal article" date="2015" name="Genome Biol. Evol.">
        <title>Complete Genome Sequence and Transcriptomic Analysis of the Novel Pathogen Elizabethkingia anophelis in Response to Oxidative Stress.</title>
        <authorList>
            <person name="Li Y."/>
            <person name="Liu Y."/>
            <person name="Chew S.C."/>
            <person name="Tay M."/>
            <person name="Salido M.M."/>
            <person name="Teo J."/>
            <person name="Lauro F.M."/>
            <person name="Givskov M."/>
            <person name="Yang L."/>
        </authorList>
    </citation>
    <scope>NUCLEOTIDE SEQUENCE</scope>
    <source>
        <strain evidence="1">NUHP1</strain>
    </source>
</reference>
<dbReference type="EMBL" id="CP007547">
    <property type="protein sequence ID" value="AIL47228.1"/>
    <property type="molecule type" value="Genomic_DNA"/>
</dbReference>
<proteinExistence type="predicted"/>
<dbReference type="AlphaFoldDB" id="A0A077EL71"/>
<accession>A0A077EL71</accession>
<dbReference type="RefSeq" id="WP_024565365.1">
    <property type="nucleotide sequence ID" value="NZ_CP007547.1"/>
</dbReference>
<protein>
    <submittedName>
        <fullName evidence="1">Uncharacterized protein</fullName>
    </submittedName>
</protein>
<sequence length="85" mass="10013">MTNWKFAKALDENEEYKINGLNIWSFYWNCVDKKVEVKGPYEGHVYYFKEYVIEDKGKKVNFVAGEFSNSKVGIYLKDDLSDGRL</sequence>
<name>A0A077EL71_9FLAO</name>
<dbReference type="Proteomes" id="UP000028933">
    <property type="component" value="Chromosome"/>
</dbReference>
<dbReference type="STRING" id="1338011.BD94_3453"/>
<evidence type="ECO:0000313" key="2">
    <source>
        <dbReference type="Proteomes" id="UP000028933"/>
    </source>
</evidence>
<gene>
    <name evidence="1" type="ORF">BD94_3453</name>
</gene>
<dbReference type="HOGENOM" id="CLU_2507822_0_0_10"/>
<dbReference type="KEGG" id="eao:BD94_3453"/>